<dbReference type="EMBL" id="FODE01000025">
    <property type="protein sequence ID" value="SEN97027.1"/>
    <property type="molecule type" value="Genomic_DNA"/>
</dbReference>
<keyword evidence="2" id="KW-0808">Transferase</keyword>
<dbReference type="PANTHER" id="PTHR43305">
    <property type="entry name" value="FAMILY N-ACETYLTRANSFERASE, PUTATIVE (AFU_ORTHOLOGUE AFUA_2G01380)-RELATED"/>
    <property type="match status" value="1"/>
</dbReference>
<gene>
    <name evidence="2" type="ORF">SAMN04489859_102532</name>
</gene>
<reference evidence="2 3" key="1">
    <citation type="submission" date="2016-10" db="EMBL/GenBank/DDBJ databases">
        <authorList>
            <person name="de Groot N.N."/>
        </authorList>
    </citation>
    <scope>NUCLEOTIDE SEQUENCE [LARGE SCALE GENOMIC DNA]</scope>
    <source>
        <strain evidence="2 3">DSM 8512</strain>
    </source>
</reference>
<dbReference type="GO" id="GO:0016747">
    <property type="term" value="F:acyltransferase activity, transferring groups other than amino-acyl groups"/>
    <property type="evidence" value="ECO:0007669"/>
    <property type="project" value="InterPro"/>
</dbReference>
<feature type="domain" description="N-acetyltransferase" evidence="1">
    <location>
        <begin position="20"/>
        <end position="174"/>
    </location>
</feature>
<organism evidence="2 3">
    <name type="scientific">Paracoccus alcaliphilus</name>
    <dbReference type="NCBI Taxonomy" id="34002"/>
    <lineage>
        <taxon>Bacteria</taxon>
        <taxon>Pseudomonadati</taxon>
        <taxon>Pseudomonadota</taxon>
        <taxon>Alphaproteobacteria</taxon>
        <taxon>Rhodobacterales</taxon>
        <taxon>Paracoccaceae</taxon>
        <taxon>Paracoccus</taxon>
    </lineage>
</organism>
<dbReference type="InterPro" id="IPR000182">
    <property type="entry name" value="GNAT_dom"/>
</dbReference>
<dbReference type="InterPro" id="IPR016181">
    <property type="entry name" value="Acyl_CoA_acyltransferase"/>
</dbReference>
<dbReference type="PANTHER" id="PTHR43305:SF1">
    <property type="entry name" value="FAMILY N-ACETYLTRANSFERASE, PUTATIVE (AFU_ORTHOLOGUE AFUA_2G01380)-RELATED"/>
    <property type="match status" value="1"/>
</dbReference>
<dbReference type="InterPro" id="IPR052777">
    <property type="entry name" value="Acetyltransferase_Enz"/>
</dbReference>
<dbReference type="PROSITE" id="PS51186">
    <property type="entry name" value="GNAT"/>
    <property type="match status" value="1"/>
</dbReference>
<dbReference type="SUPFAM" id="SSF55729">
    <property type="entry name" value="Acyl-CoA N-acyltransferases (Nat)"/>
    <property type="match status" value="1"/>
</dbReference>
<dbReference type="Gene3D" id="3.40.630.30">
    <property type="match status" value="1"/>
</dbReference>
<dbReference type="Proteomes" id="UP000199054">
    <property type="component" value="Unassembled WGS sequence"/>
</dbReference>
<evidence type="ECO:0000313" key="3">
    <source>
        <dbReference type="Proteomes" id="UP000199054"/>
    </source>
</evidence>
<dbReference type="AlphaFoldDB" id="A0A1H8KVU0"/>
<proteinExistence type="predicted"/>
<dbReference type="STRING" id="34002.SAMN04489859_102532"/>
<name>A0A1H8KVU0_9RHOB</name>
<evidence type="ECO:0000259" key="1">
    <source>
        <dbReference type="PROSITE" id="PS51186"/>
    </source>
</evidence>
<keyword evidence="3" id="KW-1185">Reference proteome</keyword>
<protein>
    <submittedName>
        <fullName evidence="2">Acetyltransferase (GNAT) family protein</fullName>
    </submittedName>
</protein>
<dbReference type="Pfam" id="PF00583">
    <property type="entry name" value="Acetyltransf_1"/>
    <property type="match status" value="1"/>
</dbReference>
<accession>A0A1H8KVU0</accession>
<dbReference type="CDD" id="cd04301">
    <property type="entry name" value="NAT_SF"/>
    <property type="match status" value="1"/>
</dbReference>
<sequence length="189" mass="20489">MPGPALARPSAICISRAMTITIRPARFPAETDSVRHLFRLYAEGLGLDLGFQDFEAELAALPGKYAPPAGATLLAERSDGLVLGCVAMRPHDGPTCEMKRLFLRPEARGLGLGHKLAQAIIQSARDVGYRRMVLDTLATMQGALAVYRGLGFQPIPPYYHNPLEGVVFMALDLAPAYQRTVMRPSRTGA</sequence>
<evidence type="ECO:0000313" key="2">
    <source>
        <dbReference type="EMBL" id="SEN97027.1"/>
    </source>
</evidence>